<feature type="region of interest" description="Disordered" evidence="1">
    <location>
        <begin position="132"/>
        <end position="161"/>
    </location>
</feature>
<dbReference type="EMBL" id="SZYD01000001">
    <property type="protein sequence ID" value="KAD7477048.1"/>
    <property type="molecule type" value="Genomic_DNA"/>
</dbReference>
<sequence>MAIRADIRDMVADVGPAPVSVLGAWTTKRVTLRISIGCSLIAVSPLEISQLSGGIDHYANDEIPSTLNVRPLNNSQLSGIDEYDASAQPLSTRAVRPSENSQISDAVDHYASSQPSSAGAIRQLNISQLTCNDPQHASVEPPSTGDVRPSDDSQTGNPVSDSNVAAVMSLIAPKFKLRRFHPNVFQIDNNEC</sequence>
<name>A0A5N6PZG1_9ASTR</name>
<protein>
    <submittedName>
        <fullName evidence="2">Uncharacterized protein</fullName>
    </submittedName>
</protein>
<keyword evidence="3" id="KW-1185">Reference proteome</keyword>
<dbReference type="OrthoDB" id="1569716at2759"/>
<dbReference type="Proteomes" id="UP000326396">
    <property type="component" value="Linkage Group LG1"/>
</dbReference>
<reference evidence="2 3" key="1">
    <citation type="submission" date="2019-05" db="EMBL/GenBank/DDBJ databases">
        <title>Mikania micrantha, genome provides insights into the molecular mechanism of rapid growth.</title>
        <authorList>
            <person name="Liu B."/>
        </authorList>
    </citation>
    <scope>NUCLEOTIDE SEQUENCE [LARGE SCALE GENOMIC DNA]</scope>
    <source>
        <strain evidence="2">NLD-2019</strain>
        <tissue evidence="2">Leaf</tissue>
    </source>
</reference>
<dbReference type="AlphaFoldDB" id="A0A5N6PZG1"/>
<evidence type="ECO:0000313" key="2">
    <source>
        <dbReference type="EMBL" id="KAD7477048.1"/>
    </source>
</evidence>
<comment type="caution">
    <text evidence="2">The sequence shown here is derived from an EMBL/GenBank/DDBJ whole genome shotgun (WGS) entry which is preliminary data.</text>
</comment>
<accession>A0A5N6PZG1</accession>
<organism evidence="2 3">
    <name type="scientific">Mikania micrantha</name>
    <name type="common">bitter vine</name>
    <dbReference type="NCBI Taxonomy" id="192012"/>
    <lineage>
        <taxon>Eukaryota</taxon>
        <taxon>Viridiplantae</taxon>
        <taxon>Streptophyta</taxon>
        <taxon>Embryophyta</taxon>
        <taxon>Tracheophyta</taxon>
        <taxon>Spermatophyta</taxon>
        <taxon>Magnoliopsida</taxon>
        <taxon>eudicotyledons</taxon>
        <taxon>Gunneridae</taxon>
        <taxon>Pentapetalae</taxon>
        <taxon>asterids</taxon>
        <taxon>campanulids</taxon>
        <taxon>Asterales</taxon>
        <taxon>Asteraceae</taxon>
        <taxon>Asteroideae</taxon>
        <taxon>Heliantheae alliance</taxon>
        <taxon>Eupatorieae</taxon>
        <taxon>Mikania</taxon>
    </lineage>
</organism>
<evidence type="ECO:0000256" key="1">
    <source>
        <dbReference type="SAM" id="MobiDB-lite"/>
    </source>
</evidence>
<evidence type="ECO:0000313" key="3">
    <source>
        <dbReference type="Proteomes" id="UP000326396"/>
    </source>
</evidence>
<feature type="compositionally biased region" description="Polar residues" evidence="1">
    <location>
        <begin position="152"/>
        <end position="161"/>
    </location>
</feature>
<proteinExistence type="predicted"/>
<gene>
    <name evidence="2" type="ORF">E3N88_00184</name>
</gene>